<dbReference type="AlphaFoldDB" id="A0A1F7V9Q4"/>
<dbReference type="Proteomes" id="UP000178723">
    <property type="component" value="Unassembled WGS sequence"/>
</dbReference>
<reference evidence="1 2" key="1">
    <citation type="journal article" date="2016" name="Nat. Commun.">
        <title>Thousands of microbial genomes shed light on interconnected biogeochemical processes in an aquifer system.</title>
        <authorList>
            <person name="Anantharaman K."/>
            <person name="Brown C.T."/>
            <person name="Hug L.A."/>
            <person name="Sharon I."/>
            <person name="Castelle C.J."/>
            <person name="Probst A.J."/>
            <person name="Thomas B.C."/>
            <person name="Singh A."/>
            <person name="Wilkins M.J."/>
            <person name="Karaoz U."/>
            <person name="Brodie E.L."/>
            <person name="Williams K.H."/>
            <person name="Hubbard S.S."/>
            <person name="Banfield J.F."/>
        </authorList>
    </citation>
    <scope>NUCLEOTIDE SEQUENCE [LARGE SCALE GENOMIC DNA]</scope>
</reference>
<evidence type="ECO:0000313" key="1">
    <source>
        <dbReference type="EMBL" id="OGL87181.1"/>
    </source>
</evidence>
<sequence>MWKYFALLLIGLASALSFLYFRVGVPKIYREPALATTPLHFYDNPQKPISRINVTAVYFVPSDKQTEQIDNWRELLEENLSKLQKFHELQFQGYSRLTYKIYEQPIIGEKESIFYDTDNTNKGNPEALRTTAAEIEKRLLSAGGDLWNDKFSSQLPEADYQPLIILYEGVGASGAVGEPAVLISRRYFTELEYQQENTTTLAHEFYHTLGIPDGYQEKIQEGYGLQIEKLTTSDIMGLGRQGPLERTYLGSQTLQRFGLE</sequence>
<proteinExistence type="predicted"/>
<name>A0A1F7V9Q4_9BACT</name>
<evidence type="ECO:0000313" key="2">
    <source>
        <dbReference type="Proteomes" id="UP000178723"/>
    </source>
</evidence>
<organism evidence="1 2">
    <name type="scientific">Candidatus Uhrbacteria bacterium RIFCSPLOWO2_02_FULL_48_12</name>
    <dbReference type="NCBI Taxonomy" id="1802407"/>
    <lineage>
        <taxon>Bacteria</taxon>
        <taxon>Candidatus Uhriibacteriota</taxon>
    </lineage>
</organism>
<accession>A0A1F7V9Q4</accession>
<gene>
    <name evidence="1" type="ORF">A3I40_01185</name>
</gene>
<comment type="caution">
    <text evidence="1">The sequence shown here is derived from an EMBL/GenBank/DDBJ whole genome shotgun (WGS) entry which is preliminary data.</text>
</comment>
<dbReference type="EMBL" id="MGEP01000034">
    <property type="protein sequence ID" value="OGL87181.1"/>
    <property type="molecule type" value="Genomic_DNA"/>
</dbReference>
<protein>
    <submittedName>
        <fullName evidence="1">Uncharacterized protein</fullName>
    </submittedName>
</protein>